<dbReference type="SUPFAM" id="SSF55797">
    <property type="entry name" value="PR-1-like"/>
    <property type="match status" value="1"/>
</dbReference>
<gene>
    <name evidence="2" type="ORF">A3J48_03310</name>
</gene>
<dbReference type="Pfam" id="PF00188">
    <property type="entry name" value="CAP"/>
    <property type="match status" value="1"/>
</dbReference>
<dbReference type="PANTHER" id="PTHR31157">
    <property type="entry name" value="SCP DOMAIN-CONTAINING PROTEIN"/>
    <property type="match status" value="1"/>
</dbReference>
<sequence length="276" mass="30601">MKNARKSSEKLIFAIALWLILLSPLFLGAETAKAQNGQNADTLDIPSLIKVLNQDRAAAGIHPLRRSPLLERAANLKAADMVAAGYFAHTSPLGFDPWHWFRQANYEYIYAGENLALDFDNAEAVEQAWMESPKHRENILSAEYEEVGYAITEGTFSDINGIQKTRSGTIIVQLFGRQSQPSLGLTEENFSPLVLNLKDVNQKEKPATLVKLTVDTQKILNGMSLLAPRANNIINDIPETKISQKENFVPPDETWPFVSLGLVILLLSAGIQTKMI</sequence>
<dbReference type="STRING" id="1817832.A3J48_03310"/>
<comment type="caution">
    <text evidence="2">The sequence shown here is derived from an EMBL/GenBank/DDBJ whole genome shotgun (WGS) entry which is preliminary data.</text>
</comment>
<dbReference type="Proteomes" id="UP000176786">
    <property type="component" value="Unassembled WGS sequence"/>
</dbReference>
<proteinExistence type="predicted"/>
<dbReference type="InterPro" id="IPR035940">
    <property type="entry name" value="CAP_sf"/>
</dbReference>
<evidence type="ECO:0000313" key="2">
    <source>
        <dbReference type="EMBL" id="OGE86034.1"/>
    </source>
</evidence>
<organism evidence="2 3">
    <name type="scientific">Candidatus Doudnabacteria bacterium RIFCSPHIGHO2_02_FULL_46_11</name>
    <dbReference type="NCBI Taxonomy" id="1817832"/>
    <lineage>
        <taxon>Bacteria</taxon>
        <taxon>Candidatus Doudnaibacteriota</taxon>
    </lineage>
</organism>
<accession>A0A1F5P8C7</accession>
<dbReference type="AlphaFoldDB" id="A0A1F5P8C7"/>
<feature type="domain" description="SCP" evidence="1">
    <location>
        <begin position="51"/>
        <end position="154"/>
    </location>
</feature>
<evidence type="ECO:0000259" key="1">
    <source>
        <dbReference type="Pfam" id="PF00188"/>
    </source>
</evidence>
<dbReference type="CDD" id="cd05379">
    <property type="entry name" value="CAP_bacterial"/>
    <property type="match status" value="1"/>
</dbReference>
<dbReference type="PANTHER" id="PTHR31157:SF1">
    <property type="entry name" value="SCP DOMAIN-CONTAINING PROTEIN"/>
    <property type="match status" value="1"/>
</dbReference>
<name>A0A1F5P8C7_9BACT</name>
<reference evidence="2 3" key="1">
    <citation type="journal article" date="2016" name="Nat. Commun.">
        <title>Thousands of microbial genomes shed light on interconnected biogeochemical processes in an aquifer system.</title>
        <authorList>
            <person name="Anantharaman K."/>
            <person name="Brown C.T."/>
            <person name="Hug L.A."/>
            <person name="Sharon I."/>
            <person name="Castelle C.J."/>
            <person name="Probst A.J."/>
            <person name="Thomas B.C."/>
            <person name="Singh A."/>
            <person name="Wilkins M.J."/>
            <person name="Karaoz U."/>
            <person name="Brodie E.L."/>
            <person name="Williams K.H."/>
            <person name="Hubbard S.S."/>
            <person name="Banfield J.F."/>
        </authorList>
    </citation>
    <scope>NUCLEOTIDE SEQUENCE [LARGE SCALE GENOMIC DNA]</scope>
</reference>
<dbReference type="InterPro" id="IPR014044">
    <property type="entry name" value="CAP_dom"/>
</dbReference>
<dbReference type="Gene3D" id="3.40.33.10">
    <property type="entry name" value="CAP"/>
    <property type="match status" value="1"/>
</dbReference>
<dbReference type="EMBL" id="MFES01000016">
    <property type="protein sequence ID" value="OGE86034.1"/>
    <property type="molecule type" value="Genomic_DNA"/>
</dbReference>
<evidence type="ECO:0000313" key="3">
    <source>
        <dbReference type="Proteomes" id="UP000176786"/>
    </source>
</evidence>
<protein>
    <recommendedName>
        <fullName evidence="1">SCP domain-containing protein</fullName>
    </recommendedName>
</protein>